<dbReference type="Pfam" id="PF21253">
    <property type="entry name" value="Mann_GBD_bact"/>
    <property type="match status" value="3"/>
</dbReference>
<dbReference type="PROSITE" id="PS51257">
    <property type="entry name" value="PROKAR_LIPOPROTEIN"/>
    <property type="match status" value="1"/>
</dbReference>
<dbReference type="EMBL" id="JAXAFO010000039">
    <property type="protein sequence ID" value="MDX6851092.1"/>
    <property type="molecule type" value="Genomic_DNA"/>
</dbReference>
<keyword evidence="2 4" id="KW-0378">Hydrolase</keyword>
<proteinExistence type="inferred from homology"/>
<feature type="domain" description="CBM6" evidence="5">
    <location>
        <begin position="147"/>
        <end position="274"/>
    </location>
</feature>
<evidence type="ECO:0000256" key="4">
    <source>
        <dbReference type="PROSITE-ProRule" id="PRU01100"/>
    </source>
</evidence>
<evidence type="ECO:0000259" key="6">
    <source>
        <dbReference type="PROSITE" id="PS51764"/>
    </source>
</evidence>
<dbReference type="PANTHER" id="PTHR40079:SF4">
    <property type="entry name" value="GH26 DOMAIN-CONTAINING PROTEIN-RELATED"/>
    <property type="match status" value="1"/>
</dbReference>
<gene>
    <name evidence="7" type="ORF">SCD92_17070</name>
</gene>
<reference evidence="7 8" key="1">
    <citation type="submission" date="2023-11" db="EMBL/GenBank/DDBJ databases">
        <title>Gilvimarinus fulvus sp. nov., isolated from the surface of Kelp.</title>
        <authorList>
            <person name="Sun Y.Y."/>
            <person name="Gong Y."/>
            <person name="Du Z.J."/>
        </authorList>
    </citation>
    <scope>NUCLEOTIDE SEQUENCE [LARGE SCALE GENOMIC DNA]</scope>
    <source>
        <strain evidence="7 8">SDUM040013</strain>
    </source>
</reference>
<evidence type="ECO:0000313" key="8">
    <source>
        <dbReference type="Proteomes" id="UP001273505"/>
    </source>
</evidence>
<evidence type="ECO:0000256" key="2">
    <source>
        <dbReference type="ARBA" id="ARBA00022801"/>
    </source>
</evidence>
<evidence type="ECO:0000259" key="5">
    <source>
        <dbReference type="PROSITE" id="PS51175"/>
    </source>
</evidence>
<dbReference type="GO" id="GO:0016787">
    <property type="term" value="F:hydrolase activity"/>
    <property type="evidence" value="ECO:0007669"/>
    <property type="project" value="UniProtKB-KW"/>
</dbReference>
<dbReference type="PROSITE" id="PS51764">
    <property type="entry name" value="GH26"/>
    <property type="match status" value="1"/>
</dbReference>
<dbReference type="Pfam" id="PF16990">
    <property type="entry name" value="CBM_35"/>
    <property type="match status" value="1"/>
</dbReference>
<dbReference type="PROSITE" id="PS51175">
    <property type="entry name" value="CBM6"/>
    <property type="match status" value="1"/>
</dbReference>
<dbReference type="Gene3D" id="2.60.120.260">
    <property type="entry name" value="Galactose-binding domain-like"/>
    <property type="match status" value="4"/>
</dbReference>
<evidence type="ECO:0000313" key="7">
    <source>
        <dbReference type="EMBL" id="MDX6851092.1"/>
    </source>
</evidence>
<name>A0ABU4S1Z0_9GAMM</name>
<feature type="active site" description="Nucleophile" evidence="4">
    <location>
        <position position="556"/>
    </location>
</feature>
<dbReference type="PANTHER" id="PTHR40079">
    <property type="entry name" value="MANNAN ENDO-1,4-BETA-MANNOSIDASE E-RELATED"/>
    <property type="match status" value="1"/>
</dbReference>
<evidence type="ECO:0000256" key="3">
    <source>
        <dbReference type="ARBA" id="ARBA00023295"/>
    </source>
</evidence>
<keyword evidence="8" id="KW-1185">Reference proteome</keyword>
<protein>
    <submittedName>
        <fullName evidence="7">Glycosyl hydrolase</fullName>
    </submittedName>
</protein>
<evidence type="ECO:0000256" key="1">
    <source>
        <dbReference type="ARBA" id="ARBA00007754"/>
    </source>
</evidence>
<dbReference type="SUPFAM" id="SSF51445">
    <property type="entry name" value="(Trans)glycosidases"/>
    <property type="match status" value="1"/>
</dbReference>
<dbReference type="InterPro" id="IPR049475">
    <property type="entry name" value="Mann_GBD_bact"/>
</dbReference>
<dbReference type="RefSeq" id="WP_302720657.1">
    <property type="nucleotide sequence ID" value="NZ_JAULRU010000154.1"/>
</dbReference>
<dbReference type="InterPro" id="IPR017853">
    <property type="entry name" value="GH"/>
</dbReference>
<comment type="similarity">
    <text evidence="1 4">Belongs to the glycosyl hydrolase 26 family.</text>
</comment>
<dbReference type="InterPro" id="IPR022790">
    <property type="entry name" value="GH26_dom"/>
</dbReference>
<dbReference type="InterPro" id="IPR000805">
    <property type="entry name" value="Glyco_hydro_26"/>
</dbReference>
<comment type="caution">
    <text evidence="7">The sequence shown here is derived from an EMBL/GenBank/DDBJ whole genome shotgun (WGS) entry which is preliminary data.</text>
</comment>
<dbReference type="SUPFAM" id="SSF49785">
    <property type="entry name" value="Galactose-binding domain-like"/>
    <property type="match status" value="2"/>
</dbReference>
<feature type="domain" description="GH26" evidence="6">
    <location>
        <begin position="296"/>
        <end position="608"/>
    </location>
</feature>
<organism evidence="7 8">
    <name type="scientific">Gilvimarinus gilvus</name>
    <dbReference type="NCBI Taxonomy" id="3058038"/>
    <lineage>
        <taxon>Bacteria</taxon>
        <taxon>Pseudomonadati</taxon>
        <taxon>Pseudomonadota</taxon>
        <taxon>Gammaproteobacteria</taxon>
        <taxon>Cellvibrionales</taxon>
        <taxon>Cellvibrionaceae</taxon>
        <taxon>Gilvimarinus</taxon>
    </lineage>
</organism>
<dbReference type="PRINTS" id="PR00739">
    <property type="entry name" value="GLHYDRLASE26"/>
</dbReference>
<dbReference type="InterPro" id="IPR005084">
    <property type="entry name" value="CBM6"/>
</dbReference>
<keyword evidence="3 4" id="KW-0326">Glycosidase</keyword>
<dbReference type="Proteomes" id="UP001273505">
    <property type="component" value="Unassembled WGS sequence"/>
</dbReference>
<dbReference type="InterPro" id="IPR008979">
    <property type="entry name" value="Galactose-bd-like_sf"/>
</dbReference>
<accession>A0ABU4S1Z0</accession>
<dbReference type="Pfam" id="PF02156">
    <property type="entry name" value="Glyco_hydro_26"/>
    <property type="match status" value="1"/>
</dbReference>
<feature type="active site" description="Proton donor" evidence="4">
    <location>
        <position position="461"/>
    </location>
</feature>
<sequence>MKSIRDGGRLSRALVASTLVAFLSACGGEAQLNTEDVTYTPEQRPIGIIAGEGAEYEPGAQVTLSGRLVGTVDDESVLWTQTDGPEVDVADWTQPTISFMAPMVEGIASLSFQIAAIGGNGEPLLDDNSEPMTDEVSIAVFDPASLLVFEVEDDTVATLNSVNAVGAGDDAYIQGASGSHTADITPGASVVYNLDFNAEQAGFYTLYVRYAIPTDYGGKVGQVTVNGVPTDMDFSATGTWNDHRVGTIGLDEGANVIEVGGGWNYYRIDNISMIPAPAPVGPLPVPVALTNPAATDAALDLMEFLVGHYGSATLSGQTEFPTRGSGDSFELFEFEKITSATGDDAPAIVAFDFMDFSASRIANGADPAGLSEDMIAAHNDKNVILSALWHWNAPSGLYDTEELPWYQGFYTENTSFDLAAALADPNSVDYQLLIDDIDTVAAELQKFATADIAILWRPLHEAEGAWFWWGAAGADALKELWVLMYDRMTQTHGLDNLIWVYTHAGDISSDWYPGDMYVDIVGYDGYDGNNADNPFASQYSTLKNRHNGKKLVALTETGTIPNVEQMHASNAWWSFFITWNSGGEYGPEGIDAATIDSNYAFDGVINLDDVPGGRLKAEAGLYQGFEADLFGWHGQVSWATVDGAAQVMDQWASSGEYALSMPVDLSAHDAPSNTVLQVYPTDGLDVSEVSTLTVDVASASAGVNTTAYLFIKHGDDEEWVSTDAVAANGGAPLTLDVSAYEWLAGVGVVFESFDSASTDAVFYLDNLSLDGASVYDFEPSVDGWHGQLSWATVGGTTASDDWSVTGARSLALHKDLSGEAETPSNVVLQNYPDGGLDVSANNSLQVVVNTHDAGAGTTAYLFIKHGEDQVWESTSAVSATDGILEMDISGFDLIAGLGVVFENFDTASTDASFFLDSVSIDGALVYDFENTGEWAFQVNWANTSGIHLSSDWSSQGQYSLAGTTQLVEGDDDIILQTYPAGGVLLGDVNSLKVTAATIDSGGATQVMLWAKDQDGNWRDSGAQAVSDTGTELLLDISDWSELQGFGVRFMGPNNAASESYYFVDQVEFVQ</sequence>
<dbReference type="Gene3D" id="3.20.20.80">
    <property type="entry name" value="Glycosidases"/>
    <property type="match status" value="1"/>
</dbReference>